<dbReference type="EMBL" id="SZYD01000006">
    <property type="protein sequence ID" value="KAD5961332.1"/>
    <property type="molecule type" value="Genomic_DNA"/>
</dbReference>
<protein>
    <recommendedName>
        <fullName evidence="1">Retrotransposon gag domain-containing protein</fullName>
    </recommendedName>
</protein>
<dbReference type="InterPro" id="IPR005162">
    <property type="entry name" value="Retrotrans_gag_dom"/>
</dbReference>
<evidence type="ECO:0000313" key="3">
    <source>
        <dbReference type="Proteomes" id="UP000326396"/>
    </source>
</evidence>
<dbReference type="Pfam" id="PF03732">
    <property type="entry name" value="Retrotrans_gag"/>
    <property type="match status" value="1"/>
</dbReference>
<dbReference type="AlphaFoldDB" id="A0A5N6P9I1"/>
<proteinExistence type="predicted"/>
<comment type="caution">
    <text evidence="2">The sequence shown here is derived from an EMBL/GenBank/DDBJ whole genome shotgun (WGS) entry which is preliminary data.</text>
</comment>
<evidence type="ECO:0000313" key="2">
    <source>
        <dbReference type="EMBL" id="KAD5961332.1"/>
    </source>
</evidence>
<reference evidence="2 3" key="1">
    <citation type="submission" date="2019-05" db="EMBL/GenBank/DDBJ databases">
        <title>Mikania micrantha, genome provides insights into the molecular mechanism of rapid growth.</title>
        <authorList>
            <person name="Liu B."/>
        </authorList>
    </citation>
    <scope>NUCLEOTIDE SEQUENCE [LARGE SCALE GENOMIC DNA]</scope>
    <source>
        <strain evidence="2">NLD-2019</strain>
        <tissue evidence="2">Leaf</tissue>
    </source>
</reference>
<evidence type="ECO:0000259" key="1">
    <source>
        <dbReference type="Pfam" id="PF03732"/>
    </source>
</evidence>
<dbReference type="PANTHER" id="PTHR35046:SF26">
    <property type="entry name" value="RNA-DIRECTED DNA POLYMERASE"/>
    <property type="match status" value="1"/>
</dbReference>
<feature type="domain" description="Retrotransposon gag" evidence="1">
    <location>
        <begin position="13"/>
        <end position="74"/>
    </location>
</feature>
<sequence length="109" mass="13093">MEYNHRTLEQQLKHLQDQFRELYVTLQRFSKLHIIKQGARTIEEYSQEFEHLLMKYDINEDDLQTFVRYLGGLEPTIANIVELQPYSSLPEMRLLAHKIESQQKNQSKV</sequence>
<keyword evidence="3" id="KW-1185">Reference proteome</keyword>
<accession>A0A5N6P9I1</accession>
<name>A0A5N6P9I1_9ASTR</name>
<dbReference type="PANTHER" id="PTHR35046">
    <property type="entry name" value="ZINC KNUCKLE (CCHC-TYPE) FAMILY PROTEIN"/>
    <property type="match status" value="1"/>
</dbReference>
<dbReference type="Proteomes" id="UP000326396">
    <property type="component" value="Linkage Group LG14"/>
</dbReference>
<organism evidence="2 3">
    <name type="scientific">Mikania micrantha</name>
    <name type="common">bitter vine</name>
    <dbReference type="NCBI Taxonomy" id="192012"/>
    <lineage>
        <taxon>Eukaryota</taxon>
        <taxon>Viridiplantae</taxon>
        <taxon>Streptophyta</taxon>
        <taxon>Embryophyta</taxon>
        <taxon>Tracheophyta</taxon>
        <taxon>Spermatophyta</taxon>
        <taxon>Magnoliopsida</taxon>
        <taxon>eudicotyledons</taxon>
        <taxon>Gunneridae</taxon>
        <taxon>Pentapetalae</taxon>
        <taxon>asterids</taxon>
        <taxon>campanulids</taxon>
        <taxon>Asterales</taxon>
        <taxon>Asteraceae</taxon>
        <taxon>Asteroideae</taxon>
        <taxon>Heliantheae alliance</taxon>
        <taxon>Eupatorieae</taxon>
        <taxon>Mikania</taxon>
    </lineage>
</organism>
<gene>
    <name evidence="2" type="ORF">E3N88_12805</name>
</gene>
<dbReference type="OrthoDB" id="1731207at2759"/>